<evidence type="ECO:0000313" key="1">
    <source>
        <dbReference type="EMBL" id="ACU73995.1"/>
    </source>
</evidence>
<name>C7Q6G0_CATAD</name>
<protein>
    <submittedName>
        <fullName evidence="1">Uncharacterized protein</fullName>
    </submittedName>
</protein>
<reference evidence="1 2" key="1">
    <citation type="journal article" date="2009" name="Stand. Genomic Sci.">
        <title>Complete genome sequence of Catenulispora acidiphila type strain (ID 139908).</title>
        <authorList>
            <person name="Copeland A."/>
            <person name="Lapidus A."/>
            <person name="Glavina Del Rio T."/>
            <person name="Nolan M."/>
            <person name="Lucas S."/>
            <person name="Chen F."/>
            <person name="Tice H."/>
            <person name="Cheng J.F."/>
            <person name="Bruce D."/>
            <person name="Goodwin L."/>
            <person name="Pitluck S."/>
            <person name="Mikhailova N."/>
            <person name="Pati A."/>
            <person name="Ivanova N."/>
            <person name="Mavromatis K."/>
            <person name="Chen A."/>
            <person name="Palaniappan K."/>
            <person name="Chain P."/>
            <person name="Land M."/>
            <person name="Hauser L."/>
            <person name="Chang Y.J."/>
            <person name="Jeffries C.D."/>
            <person name="Chertkov O."/>
            <person name="Brettin T."/>
            <person name="Detter J.C."/>
            <person name="Han C."/>
            <person name="Ali Z."/>
            <person name="Tindall B.J."/>
            <person name="Goker M."/>
            <person name="Bristow J."/>
            <person name="Eisen J.A."/>
            <person name="Markowitz V."/>
            <person name="Hugenholtz P."/>
            <person name="Kyrpides N.C."/>
            <person name="Klenk H.P."/>
        </authorList>
    </citation>
    <scope>NUCLEOTIDE SEQUENCE [LARGE SCALE GENOMIC DNA]</scope>
    <source>
        <strain evidence="2">DSM 44928 / JCM 14897 / NBRC 102108 / NRRL B-24433 / ID139908</strain>
    </source>
</reference>
<dbReference type="Proteomes" id="UP000000851">
    <property type="component" value="Chromosome"/>
</dbReference>
<proteinExistence type="predicted"/>
<organism evidence="1 2">
    <name type="scientific">Catenulispora acidiphila (strain DSM 44928 / JCM 14897 / NBRC 102108 / NRRL B-24433 / ID139908)</name>
    <dbReference type="NCBI Taxonomy" id="479433"/>
    <lineage>
        <taxon>Bacteria</taxon>
        <taxon>Bacillati</taxon>
        <taxon>Actinomycetota</taxon>
        <taxon>Actinomycetes</taxon>
        <taxon>Catenulisporales</taxon>
        <taxon>Catenulisporaceae</taxon>
        <taxon>Catenulispora</taxon>
    </lineage>
</organism>
<gene>
    <name evidence="1" type="ordered locus">Caci_5136</name>
</gene>
<dbReference type="HOGENOM" id="CLU_2315149_0_0_11"/>
<dbReference type="InParanoid" id="C7Q6G0"/>
<dbReference type="EMBL" id="CP001700">
    <property type="protein sequence ID" value="ACU73995.1"/>
    <property type="molecule type" value="Genomic_DNA"/>
</dbReference>
<keyword evidence="2" id="KW-1185">Reference proteome</keyword>
<evidence type="ECO:0000313" key="2">
    <source>
        <dbReference type="Proteomes" id="UP000000851"/>
    </source>
</evidence>
<dbReference type="RefSeq" id="WP_015793724.1">
    <property type="nucleotide sequence ID" value="NC_013131.1"/>
</dbReference>
<dbReference type="KEGG" id="cai:Caci_5136"/>
<sequence length="99" mass="10489">MPDLYLDSRALSDFAARLQSLTGDLKAPIYSEAVCSDVLNDNLESFSINDTACGSSLNDYLTALAAMATSAAAAAEQLDEDLAAQARQTHVHGHMIEAL</sequence>
<dbReference type="AlphaFoldDB" id="C7Q6G0"/>
<dbReference type="STRING" id="479433.Caci_5136"/>
<accession>C7Q6G0</accession>